<evidence type="ECO:0000313" key="2">
    <source>
        <dbReference type="Proteomes" id="UP000032707"/>
    </source>
</evidence>
<comment type="caution">
    <text evidence="1">The sequence shown here is derived from an EMBL/GenBank/DDBJ whole genome shotgun (WGS) entry which is preliminary data.</text>
</comment>
<dbReference type="Proteomes" id="UP000032707">
    <property type="component" value="Unassembled WGS sequence"/>
</dbReference>
<organism evidence="1 2">
    <name type="scientific">Neisseria meningitidis serogroup B / serotype 15 (strain H44/76)</name>
    <dbReference type="NCBI Taxonomy" id="909420"/>
    <lineage>
        <taxon>Bacteria</taxon>
        <taxon>Pseudomonadati</taxon>
        <taxon>Pseudomonadota</taxon>
        <taxon>Betaproteobacteria</taxon>
        <taxon>Neisseriales</taxon>
        <taxon>Neisseriaceae</taxon>
        <taxon>Neisseria</taxon>
    </lineage>
</organism>
<reference evidence="1 2" key="1">
    <citation type="journal article" date="2011" name="J. Bacteriol.">
        <title>Genome sequence of Neisseria meningitidis serogroup B strain H44/76.</title>
        <authorList>
            <person name="Piet J.R."/>
            <person name="Huis In 't Veld R.A."/>
            <person name="van Schaik B.D."/>
            <person name="van Kampen A.H."/>
            <person name="Baas F."/>
            <person name="van de Beek D."/>
            <person name="Pannekoek Y."/>
            <person name="van der Ende A."/>
        </authorList>
    </citation>
    <scope>NUCLEOTIDE SEQUENCE [LARGE SCALE GENOMIC DNA]</scope>
    <source>
        <strain evidence="1 2">H44/76</strain>
    </source>
</reference>
<name>E6MUN0_NEIMH</name>
<sequence>MRPSNRKTMPSDIVTHTFYHHFPIVLLRNGKTAAKSY</sequence>
<dbReference type="AlphaFoldDB" id="E6MUN0"/>
<dbReference type="PATRIC" id="fig|909420.4.peg.311"/>
<accession>E6MUN0</accession>
<dbReference type="EMBL" id="AEQZ01000007">
    <property type="protein sequence ID" value="EFV64758.1"/>
    <property type="molecule type" value="Genomic_DNA"/>
</dbReference>
<gene>
    <name evidence="1" type="ORF">NMH_0478</name>
</gene>
<evidence type="ECO:0000313" key="1">
    <source>
        <dbReference type="EMBL" id="EFV64758.1"/>
    </source>
</evidence>
<proteinExistence type="predicted"/>
<protein>
    <submittedName>
        <fullName evidence="1">Uncharacterized protein</fullName>
    </submittedName>
</protein>